<evidence type="ECO:0000256" key="2">
    <source>
        <dbReference type="SAM" id="Phobius"/>
    </source>
</evidence>
<feature type="transmembrane region" description="Helical" evidence="2">
    <location>
        <begin position="32"/>
        <end position="50"/>
    </location>
</feature>
<dbReference type="Gene3D" id="3.30.70.100">
    <property type="match status" value="1"/>
</dbReference>
<gene>
    <name evidence="4" type="ORF">HJC23_005762</name>
</gene>
<keyword evidence="2" id="KW-0472">Membrane</keyword>
<comment type="caution">
    <text evidence="1">Lacks conserved residue(s) required for the propagation of feature annotation.</text>
</comment>
<feature type="domain" description="Acylphosphatase-like" evidence="3">
    <location>
        <begin position="112"/>
        <end position="216"/>
    </location>
</feature>
<accession>A0ABD3NGS4</accession>
<keyword evidence="2" id="KW-0812">Transmembrane</keyword>
<dbReference type="EMBL" id="JABMIG020000552">
    <property type="protein sequence ID" value="KAL3775173.1"/>
    <property type="molecule type" value="Genomic_DNA"/>
</dbReference>
<keyword evidence="2" id="KW-1133">Transmembrane helix</keyword>
<organism evidence="4 5">
    <name type="scientific">Cyclotella cryptica</name>
    <dbReference type="NCBI Taxonomy" id="29204"/>
    <lineage>
        <taxon>Eukaryota</taxon>
        <taxon>Sar</taxon>
        <taxon>Stramenopiles</taxon>
        <taxon>Ochrophyta</taxon>
        <taxon>Bacillariophyta</taxon>
        <taxon>Coscinodiscophyceae</taxon>
        <taxon>Thalassiosirophycidae</taxon>
        <taxon>Stephanodiscales</taxon>
        <taxon>Stephanodiscaceae</taxon>
        <taxon>Cyclotella</taxon>
    </lineage>
</organism>
<evidence type="ECO:0000259" key="3">
    <source>
        <dbReference type="PROSITE" id="PS51160"/>
    </source>
</evidence>
<protein>
    <recommendedName>
        <fullName evidence="3">Acylphosphatase-like domain-containing protein</fullName>
    </recommendedName>
</protein>
<dbReference type="AlphaFoldDB" id="A0ABD3NGS4"/>
<proteinExistence type="predicted"/>
<evidence type="ECO:0000313" key="4">
    <source>
        <dbReference type="EMBL" id="KAL3775173.1"/>
    </source>
</evidence>
<comment type="caution">
    <text evidence="4">The sequence shown here is derived from an EMBL/GenBank/DDBJ whole genome shotgun (WGS) entry which is preliminary data.</text>
</comment>
<sequence>MKDAANQVFLIKSLHNFRCDHHQHHCRQTTSIMMLPVVLLLSCLLTSLAFCPPSTTCTRRCSHSVSHAASQSTWHVASNRMDGVSISSSRATSSRLAMTSDAADLDPNEAIARRIVVTGDVCGGYYRSCVTNEVTSTTHVAFRRVVAKRFRNLKGTMSPPDESRRAEIYVEGKRKSVESFIRWCRRGDVGLSQSIKVEQVVEEFPTGIYDDFNVDTGRG</sequence>
<evidence type="ECO:0000256" key="1">
    <source>
        <dbReference type="PROSITE-ProRule" id="PRU00520"/>
    </source>
</evidence>
<dbReference type="Proteomes" id="UP001516023">
    <property type="component" value="Unassembled WGS sequence"/>
</dbReference>
<evidence type="ECO:0000313" key="5">
    <source>
        <dbReference type="Proteomes" id="UP001516023"/>
    </source>
</evidence>
<keyword evidence="5" id="KW-1185">Reference proteome</keyword>
<name>A0ABD3NGS4_9STRA</name>
<dbReference type="PROSITE" id="PS51160">
    <property type="entry name" value="ACYLPHOSPHATASE_3"/>
    <property type="match status" value="1"/>
</dbReference>
<dbReference type="InterPro" id="IPR001792">
    <property type="entry name" value="Acylphosphatase-like_dom"/>
</dbReference>
<reference evidence="4 5" key="1">
    <citation type="journal article" date="2020" name="G3 (Bethesda)">
        <title>Improved Reference Genome for Cyclotella cryptica CCMP332, a Model for Cell Wall Morphogenesis, Salinity Adaptation, and Lipid Production in Diatoms (Bacillariophyta).</title>
        <authorList>
            <person name="Roberts W.R."/>
            <person name="Downey K.M."/>
            <person name="Ruck E.C."/>
            <person name="Traller J.C."/>
            <person name="Alverson A.J."/>
        </authorList>
    </citation>
    <scope>NUCLEOTIDE SEQUENCE [LARGE SCALE GENOMIC DNA]</scope>
    <source>
        <strain evidence="4 5">CCMP332</strain>
    </source>
</reference>